<name>A0A4R4E9H1_9BACT</name>
<comment type="caution">
    <text evidence="1">The sequence shown here is derived from an EMBL/GenBank/DDBJ whole genome shotgun (WGS) entry which is preliminary data.</text>
</comment>
<gene>
    <name evidence="1" type="ORF">E0486_02125</name>
</gene>
<dbReference type="PANTHER" id="PTHR35802">
    <property type="entry name" value="PROTEASE SYNTHASE AND SPORULATION PROTEIN PAI 2"/>
    <property type="match status" value="1"/>
</dbReference>
<dbReference type="InterPro" id="IPR007396">
    <property type="entry name" value="TR_PAI2-type"/>
</dbReference>
<dbReference type="Pfam" id="PF04299">
    <property type="entry name" value="FMN_bind_2"/>
    <property type="match status" value="1"/>
</dbReference>
<dbReference type="Proteomes" id="UP000295164">
    <property type="component" value="Unassembled WGS sequence"/>
</dbReference>
<organism evidence="1 2">
    <name type="scientific">Flaviaesturariibacter aridisoli</name>
    <dbReference type="NCBI Taxonomy" id="2545761"/>
    <lineage>
        <taxon>Bacteria</taxon>
        <taxon>Pseudomonadati</taxon>
        <taxon>Bacteroidota</taxon>
        <taxon>Chitinophagia</taxon>
        <taxon>Chitinophagales</taxon>
        <taxon>Chitinophagaceae</taxon>
        <taxon>Flaviaestuariibacter</taxon>
    </lineage>
</organism>
<dbReference type="PIRSF" id="PIRSF010372">
    <property type="entry name" value="PaiB"/>
    <property type="match status" value="1"/>
</dbReference>
<accession>A0A4R4E9H1</accession>
<sequence>MYDLPEFKEQNPALVLQFMREHPFAMVIGATTGGLPVATQIPVLIEERDGQLFFSGHMMRKTDHHLAFEENPQVLFVFSGAHSYVSASWYSNPSMGSTWNYQSVQARGRMTFLNDAGLVDVMRRTSLHFEEGNATSPTVYDNLPADYTGRMLKAIVGFEVLVEDLQHVFKLSQNRDQESYRNIIGKLEQRGADAQEVAQKMRGREQNLFPDL</sequence>
<dbReference type="RefSeq" id="WP_131850491.1">
    <property type="nucleotide sequence ID" value="NZ_SKFH01000002.1"/>
</dbReference>
<dbReference type="InterPro" id="IPR012349">
    <property type="entry name" value="Split_barrel_FMN-bd"/>
</dbReference>
<dbReference type="AlphaFoldDB" id="A0A4R4E9H1"/>
<proteinExistence type="predicted"/>
<dbReference type="EMBL" id="SKFH01000002">
    <property type="protein sequence ID" value="TCZ74445.1"/>
    <property type="molecule type" value="Genomic_DNA"/>
</dbReference>
<evidence type="ECO:0000313" key="2">
    <source>
        <dbReference type="Proteomes" id="UP000295164"/>
    </source>
</evidence>
<dbReference type="Gene3D" id="2.30.110.10">
    <property type="entry name" value="Electron Transport, Fmn-binding Protein, Chain A"/>
    <property type="match status" value="1"/>
</dbReference>
<reference evidence="1 2" key="1">
    <citation type="submission" date="2019-03" db="EMBL/GenBank/DDBJ databases">
        <authorList>
            <person name="Kim M.K.M."/>
        </authorList>
    </citation>
    <scope>NUCLEOTIDE SEQUENCE [LARGE SCALE GENOMIC DNA]</scope>
    <source>
        <strain evidence="1 2">17J68-15</strain>
    </source>
</reference>
<keyword evidence="2" id="KW-1185">Reference proteome</keyword>
<evidence type="ECO:0000313" key="1">
    <source>
        <dbReference type="EMBL" id="TCZ74445.1"/>
    </source>
</evidence>
<evidence type="ECO:0008006" key="3">
    <source>
        <dbReference type="Google" id="ProtNLM"/>
    </source>
</evidence>
<dbReference type="PANTHER" id="PTHR35802:SF1">
    <property type="entry name" value="PROTEASE SYNTHASE AND SPORULATION PROTEIN PAI 2"/>
    <property type="match status" value="1"/>
</dbReference>
<dbReference type="SUPFAM" id="SSF50475">
    <property type="entry name" value="FMN-binding split barrel"/>
    <property type="match status" value="1"/>
</dbReference>
<protein>
    <recommendedName>
        <fullName evidence="3">FMN-binding negative transcriptional regulator</fullName>
    </recommendedName>
</protein>
<dbReference type="OrthoDB" id="9794948at2"/>